<evidence type="ECO:0000313" key="2">
    <source>
        <dbReference type="Proteomes" id="UP000625210"/>
    </source>
</evidence>
<evidence type="ECO:0000313" key="1">
    <source>
        <dbReference type="EMBL" id="GGE16364.1"/>
    </source>
</evidence>
<gene>
    <name evidence="1" type="ORF">GCM10011571_17560</name>
</gene>
<dbReference type="EMBL" id="BMHQ01000005">
    <property type="protein sequence ID" value="GGE16364.1"/>
    <property type="molecule type" value="Genomic_DNA"/>
</dbReference>
<dbReference type="Proteomes" id="UP000625210">
    <property type="component" value="Unassembled WGS sequence"/>
</dbReference>
<sequence length="88" mass="10158">MGGSFLKSSSIRRDTIIDKNIAGSWEWDEQLEKWISQLVWLSTKHVEVIVHNEVTPQRLEDIERQLKLLSKREQELKKGSCSTSSSTT</sequence>
<name>A0A8J2YDD3_9BACL</name>
<dbReference type="AlphaFoldDB" id="A0A8J2YDD3"/>
<protein>
    <submittedName>
        <fullName evidence="1">Uncharacterized protein</fullName>
    </submittedName>
</protein>
<reference evidence="1" key="2">
    <citation type="submission" date="2020-09" db="EMBL/GenBank/DDBJ databases">
        <authorList>
            <person name="Sun Q."/>
            <person name="Zhou Y."/>
        </authorList>
    </citation>
    <scope>NUCLEOTIDE SEQUENCE</scope>
    <source>
        <strain evidence="1">CGMCC 1.15179</strain>
    </source>
</reference>
<comment type="caution">
    <text evidence="1">The sequence shown here is derived from an EMBL/GenBank/DDBJ whole genome shotgun (WGS) entry which is preliminary data.</text>
</comment>
<accession>A0A8J2YDD3</accession>
<keyword evidence="2" id="KW-1185">Reference proteome</keyword>
<dbReference type="RefSeq" id="WP_188647499.1">
    <property type="nucleotide sequence ID" value="NZ_BMHQ01000005.1"/>
</dbReference>
<reference evidence="1" key="1">
    <citation type="journal article" date="2014" name="Int. J. Syst. Evol. Microbiol.">
        <title>Complete genome sequence of Corynebacterium casei LMG S-19264T (=DSM 44701T), isolated from a smear-ripened cheese.</title>
        <authorList>
            <consortium name="US DOE Joint Genome Institute (JGI-PGF)"/>
            <person name="Walter F."/>
            <person name="Albersmeier A."/>
            <person name="Kalinowski J."/>
            <person name="Ruckert C."/>
        </authorList>
    </citation>
    <scope>NUCLEOTIDE SEQUENCE</scope>
    <source>
        <strain evidence="1">CGMCC 1.15179</strain>
    </source>
</reference>
<organism evidence="1 2">
    <name type="scientific">Marinithermofilum abyssi</name>
    <dbReference type="NCBI Taxonomy" id="1571185"/>
    <lineage>
        <taxon>Bacteria</taxon>
        <taxon>Bacillati</taxon>
        <taxon>Bacillota</taxon>
        <taxon>Bacilli</taxon>
        <taxon>Bacillales</taxon>
        <taxon>Thermoactinomycetaceae</taxon>
        <taxon>Marinithermofilum</taxon>
    </lineage>
</organism>
<proteinExistence type="predicted"/>